<proteinExistence type="predicted"/>
<dbReference type="STRING" id="519442.Huta_2935"/>
<dbReference type="EMBL" id="CP001687">
    <property type="protein sequence ID" value="ACV13096.1"/>
    <property type="molecule type" value="Genomic_DNA"/>
</dbReference>
<organism evidence="1 2">
    <name type="scientific">Halorhabdus utahensis (strain DSM 12940 / JCM 11049 / AX-2)</name>
    <dbReference type="NCBI Taxonomy" id="519442"/>
    <lineage>
        <taxon>Archaea</taxon>
        <taxon>Methanobacteriati</taxon>
        <taxon>Methanobacteriota</taxon>
        <taxon>Stenosarchaea group</taxon>
        <taxon>Halobacteria</taxon>
        <taxon>Halobacteriales</taxon>
        <taxon>Haloarculaceae</taxon>
        <taxon>Halorhabdus</taxon>
    </lineage>
</organism>
<protein>
    <submittedName>
        <fullName evidence="1">Uncharacterized protein</fullName>
    </submittedName>
</protein>
<dbReference type="OrthoDB" id="375084at2157"/>
<dbReference type="Proteomes" id="UP000002071">
    <property type="component" value="Chromosome"/>
</dbReference>
<evidence type="ECO:0000313" key="1">
    <source>
        <dbReference type="EMBL" id="ACV13096.1"/>
    </source>
</evidence>
<dbReference type="KEGG" id="hut:Huta_2935"/>
<reference evidence="1 2" key="1">
    <citation type="journal article" date="2009" name="Stand. Genomic Sci.">
        <title>Complete genome sequence of Halorhabdus utahensis type strain (AX-2).</title>
        <authorList>
            <person name="Anderson I."/>
            <person name="Tindall B.J."/>
            <person name="Pomrenke H."/>
            <person name="Goker M."/>
            <person name="Lapidus A."/>
            <person name="Nolan M."/>
            <person name="Copeland A."/>
            <person name="Glavina Del Rio T."/>
            <person name="Chen F."/>
            <person name="Tice H."/>
            <person name="Cheng J.F."/>
            <person name="Lucas S."/>
            <person name="Chertkov O."/>
            <person name="Bruce D."/>
            <person name="Brettin T."/>
            <person name="Detter J.C."/>
            <person name="Han C."/>
            <person name="Goodwin L."/>
            <person name="Land M."/>
            <person name="Hauser L."/>
            <person name="Chang Y.J."/>
            <person name="Jeffries C.D."/>
            <person name="Pitluck S."/>
            <person name="Pati A."/>
            <person name="Mavromatis K."/>
            <person name="Ivanova N."/>
            <person name="Ovchinnikova G."/>
            <person name="Chen A."/>
            <person name="Palaniappan K."/>
            <person name="Chain P."/>
            <person name="Rohde M."/>
            <person name="Bristow J."/>
            <person name="Eisen J.A."/>
            <person name="Markowitz V."/>
            <person name="Hugenholtz P."/>
            <person name="Kyrpides N.C."/>
            <person name="Klenk H.P."/>
        </authorList>
    </citation>
    <scope>NUCLEOTIDE SEQUENCE [LARGE SCALE GENOMIC DNA]</scope>
    <source>
        <strain evidence="2">DSM 12940 / JCM 11049 / AX-2</strain>
    </source>
</reference>
<accession>C7NSI0</accession>
<dbReference type="HOGENOM" id="CLU_2475929_0_0_2"/>
<name>C7NSI0_HALUD</name>
<dbReference type="InterPro" id="IPR009057">
    <property type="entry name" value="Homeodomain-like_sf"/>
</dbReference>
<keyword evidence="2" id="KW-1185">Reference proteome</keyword>
<gene>
    <name evidence="1" type="ordered locus">Huta_2935</name>
</gene>
<dbReference type="Pfam" id="PF13384">
    <property type="entry name" value="HTH_23"/>
    <property type="match status" value="1"/>
</dbReference>
<dbReference type="GeneID" id="8385244"/>
<dbReference type="RefSeq" id="WP_015790658.1">
    <property type="nucleotide sequence ID" value="NC_013158.1"/>
</dbReference>
<dbReference type="Gene3D" id="1.10.10.10">
    <property type="entry name" value="Winged helix-like DNA-binding domain superfamily/Winged helix DNA-binding domain"/>
    <property type="match status" value="1"/>
</dbReference>
<dbReference type="SUPFAM" id="SSF46689">
    <property type="entry name" value="Homeodomain-like"/>
    <property type="match status" value="1"/>
</dbReference>
<sequence>MPAPIDDATRADIVFRAARGATRSEIAEALDLSRTTVRKYLERTDSAVEESDRPRETLCAIIRNEYDWDRGDGEADLDIDGVDFMSM</sequence>
<dbReference type="InterPro" id="IPR036388">
    <property type="entry name" value="WH-like_DNA-bd_sf"/>
</dbReference>
<dbReference type="AlphaFoldDB" id="C7NSI0"/>
<evidence type="ECO:0000313" key="2">
    <source>
        <dbReference type="Proteomes" id="UP000002071"/>
    </source>
</evidence>